<proteinExistence type="predicted"/>
<name>A0A2X2IZP0_SPHMU</name>
<evidence type="ECO:0000313" key="2">
    <source>
        <dbReference type="Proteomes" id="UP000251241"/>
    </source>
</evidence>
<dbReference type="Proteomes" id="UP000251241">
    <property type="component" value="Unassembled WGS sequence"/>
</dbReference>
<dbReference type="Pfam" id="PF10652">
    <property type="entry name" value="DUF2480"/>
    <property type="match status" value="1"/>
</dbReference>
<reference evidence="1 2" key="1">
    <citation type="submission" date="2018-06" db="EMBL/GenBank/DDBJ databases">
        <authorList>
            <consortium name="Pathogen Informatics"/>
            <person name="Doyle S."/>
        </authorList>
    </citation>
    <scope>NUCLEOTIDE SEQUENCE [LARGE SCALE GENOMIC DNA]</scope>
    <source>
        <strain evidence="1 2">NCTC11343</strain>
    </source>
</reference>
<dbReference type="InterPro" id="IPR018914">
    <property type="entry name" value="DUF2480"/>
</dbReference>
<sequence length="171" mass="19613">MQAWFDMFINKVENTGILALDLIDFKSNLAIQSFDIKTLLYREAIVKEKEFREALTAVDWSAFRNQAVAINCSVDAIIPPWVYMTLAEKLHPVAAYYDFKTVEALEIDLWIQALQAMDLSHFQQQKVVIRARPNIPASLYMLATERLIPIVQTLMYGEVGMPKVIFKKGKV</sequence>
<dbReference type="AlphaFoldDB" id="A0A2X2IZP0"/>
<dbReference type="EMBL" id="UAUU01000004">
    <property type="protein sequence ID" value="SPZ84806.1"/>
    <property type="molecule type" value="Genomic_DNA"/>
</dbReference>
<accession>A0A2X2IZP0</accession>
<gene>
    <name evidence="1" type="ORF">NCTC11343_01351</name>
</gene>
<organism evidence="1 2">
    <name type="scientific">Sphingobacterium multivorum</name>
    <dbReference type="NCBI Taxonomy" id="28454"/>
    <lineage>
        <taxon>Bacteria</taxon>
        <taxon>Pseudomonadati</taxon>
        <taxon>Bacteroidota</taxon>
        <taxon>Sphingobacteriia</taxon>
        <taxon>Sphingobacteriales</taxon>
        <taxon>Sphingobacteriaceae</taxon>
        <taxon>Sphingobacterium</taxon>
    </lineage>
</organism>
<protein>
    <submittedName>
        <fullName evidence="1">Protein of uncharacterized function (DUF2480)</fullName>
    </submittedName>
</protein>
<evidence type="ECO:0000313" key="1">
    <source>
        <dbReference type="EMBL" id="SPZ84806.1"/>
    </source>
</evidence>